<feature type="region of interest" description="Disordered" evidence="1">
    <location>
        <begin position="1"/>
        <end position="35"/>
    </location>
</feature>
<evidence type="ECO:0000256" key="1">
    <source>
        <dbReference type="SAM" id="MobiDB-lite"/>
    </source>
</evidence>
<evidence type="ECO:0000313" key="4">
    <source>
        <dbReference type="RefSeq" id="XP_033570236.1"/>
    </source>
</evidence>
<dbReference type="EMBL" id="MU003718">
    <property type="protein sequence ID" value="KAF2803272.1"/>
    <property type="molecule type" value="Genomic_DNA"/>
</dbReference>
<proteinExistence type="predicted"/>
<dbReference type="RefSeq" id="XP_033570236.1">
    <property type="nucleotide sequence ID" value="XM_033728552.1"/>
</dbReference>
<protein>
    <submittedName>
        <fullName evidence="2 4">Uncharacterized protein</fullName>
    </submittedName>
</protein>
<dbReference type="GeneID" id="54469445"/>
<accession>A0A6A6Y3B5</accession>
<feature type="compositionally biased region" description="Low complexity" evidence="1">
    <location>
        <begin position="164"/>
        <end position="177"/>
    </location>
</feature>
<reference evidence="4" key="3">
    <citation type="submission" date="2025-04" db="UniProtKB">
        <authorList>
            <consortium name="RefSeq"/>
        </authorList>
    </citation>
    <scope>IDENTIFICATION</scope>
    <source>
        <strain evidence="4">CBS 304.34</strain>
    </source>
</reference>
<feature type="region of interest" description="Disordered" evidence="1">
    <location>
        <begin position="64"/>
        <end position="177"/>
    </location>
</feature>
<feature type="compositionally biased region" description="Low complexity" evidence="1">
    <location>
        <begin position="71"/>
        <end position="82"/>
    </location>
</feature>
<feature type="compositionally biased region" description="Basic and acidic residues" evidence="1">
    <location>
        <begin position="7"/>
        <end position="35"/>
    </location>
</feature>
<evidence type="ECO:0000313" key="2">
    <source>
        <dbReference type="EMBL" id="KAF2803272.1"/>
    </source>
</evidence>
<name>A0A6A6Y3B5_9PEZI</name>
<reference evidence="4" key="2">
    <citation type="submission" date="2020-04" db="EMBL/GenBank/DDBJ databases">
        <authorList>
            <consortium name="NCBI Genome Project"/>
        </authorList>
    </citation>
    <scope>NUCLEOTIDE SEQUENCE</scope>
    <source>
        <strain evidence="4">CBS 304.34</strain>
    </source>
</reference>
<reference evidence="2 4" key="1">
    <citation type="journal article" date="2020" name="Stud. Mycol.">
        <title>101 Dothideomycetes genomes: a test case for predicting lifestyles and emergence of pathogens.</title>
        <authorList>
            <person name="Haridas S."/>
            <person name="Albert R."/>
            <person name="Binder M."/>
            <person name="Bloem J."/>
            <person name="Labutti K."/>
            <person name="Salamov A."/>
            <person name="Andreopoulos B."/>
            <person name="Baker S."/>
            <person name="Barry K."/>
            <person name="Bills G."/>
            <person name="Bluhm B."/>
            <person name="Cannon C."/>
            <person name="Castanera R."/>
            <person name="Culley D."/>
            <person name="Daum C."/>
            <person name="Ezra D."/>
            <person name="Gonzalez J."/>
            <person name="Henrissat B."/>
            <person name="Kuo A."/>
            <person name="Liang C."/>
            <person name="Lipzen A."/>
            <person name="Lutzoni F."/>
            <person name="Magnuson J."/>
            <person name="Mondo S."/>
            <person name="Nolan M."/>
            <person name="Ohm R."/>
            <person name="Pangilinan J."/>
            <person name="Park H.-J."/>
            <person name="Ramirez L."/>
            <person name="Alfaro M."/>
            <person name="Sun H."/>
            <person name="Tritt A."/>
            <person name="Yoshinaga Y."/>
            <person name="Zwiers L.-H."/>
            <person name="Turgeon B."/>
            <person name="Goodwin S."/>
            <person name="Spatafora J."/>
            <person name="Crous P."/>
            <person name="Grigoriev I."/>
        </authorList>
    </citation>
    <scope>NUCLEOTIDE SEQUENCE</scope>
    <source>
        <strain evidence="2 4">CBS 304.34</strain>
    </source>
</reference>
<gene>
    <name evidence="2 4" type="ORF">BDZ99DRAFT_576186</name>
</gene>
<dbReference type="Proteomes" id="UP000504636">
    <property type="component" value="Unplaced"/>
</dbReference>
<evidence type="ECO:0000313" key="3">
    <source>
        <dbReference type="Proteomes" id="UP000504636"/>
    </source>
</evidence>
<organism evidence="2">
    <name type="scientific">Mytilinidion resinicola</name>
    <dbReference type="NCBI Taxonomy" id="574789"/>
    <lineage>
        <taxon>Eukaryota</taxon>
        <taxon>Fungi</taxon>
        <taxon>Dikarya</taxon>
        <taxon>Ascomycota</taxon>
        <taxon>Pezizomycotina</taxon>
        <taxon>Dothideomycetes</taxon>
        <taxon>Pleosporomycetidae</taxon>
        <taxon>Mytilinidiales</taxon>
        <taxon>Mytilinidiaceae</taxon>
        <taxon>Mytilinidion</taxon>
    </lineage>
</organism>
<sequence>MVANTRPKRENVQKPEQHRDQKAEKPAVAKTVPAEKVKADAVADAKKATHVKKAAADKKAAAAKKTEAAKKTGAAKKAATAKKVSKDGTAVPLQSDVVVRGERDGTATADPTQQDDDATSGNRNAVNDDEGNPVITPEGSDALVANSQAGADNGGEGAATDADVGSGSVVEKGSGSAVKVATVHRQLMDPSIMRPRPTDGEDDEECPSKRIKYFYAAQANTIVTNSDGGSARYQLGGFPRRLLRAKVGLQIRCHKPTDPRACWNCCMPIPMIRSEPVKVGGAGANLVPGEIAHATILSKSGCKAAQTGKRD</sequence>
<dbReference type="AlphaFoldDB" id="A0A6A6Y3B5"/>
<keyword evidence="3" id="KW-1185">Reference proteome</keyword>